<feature type="transmembrane region" description="Helical" evidence="9">
    <location>
        <begin position="106"/>
        <end position="126"/>
    </location>
</feature>
<evidence type="ECO:0000313" key="13">
    <source>
        <dbReference type="Proteomes" id="UP001500827"/>
    </source>
</evidence>
<evidence type="ECO:0000256" key="7">
    <source>
        <dbReference type="ARBA" id="ARBA00022989"/>
    </source>
</evidence>
<feature type="active site" evidence="9">
    <location>
        <position position="160"/>
    </location>
</feature>
<keyword evidence="4 9" id="KW-0812">Transmembrane</keyword>
<feature type="active site" evidence="9">
    <location>
        <position position="179"/>
    </location>
</feature>
<keyword evidence="2 9" id="KW-1003">Cell membrane</keyword>
<evidence type="ECO:0000256" key="4">
    <source>
        <dbReference type="ARBA" id="ARBA00022692"/>
    </source>
</evidence>
<evidence type="ECO:0000256" key="10">
    <source>
        <dbReference type="RuleBase" id="RU000594"/>
    </source>
</evidence>
<feature type="transmembrane region" description="Helical" evidence="9">
    <location>
        <begin position="133"/>
        <end position="150"/>
    </location>
</feature>
<dbReference type="PROSITE" id="PS00855">
    <property type="entry name" value="SPASE_II"/>
    <property type="match status" value="1"/>
</dbReference>
<sequence>MAVLQGGIRACCQQSPDNVAFGTGSQKHARHCEHREHPRGSGMNFRSGYFVALIVFALDQLVKWVVTGSLGIDRIGDQLTITPFFNFTYTENNGISLGLFNATTEVGRWMLVAVTAAIALAVGVWITREKNRVDQIALGMVLGGALGNILDRVRHGYVTDFADLHFGEWRPFLIFNVGDAAISIAVVILLLRAFLTRKEGPKETIEHA</sequence>
<keyword evidence="5 9" id="KW-0064">Aspartyl protease</keyword>
<dbReference type="NCBIfam" id="TIGR00077">
    <property type="entry name" value="lspA"/>
    <property type="match status" value="1"/>
</dbReference>
<keyword evidence="3 9" id="KW-0645">Protease</keyword>
<keyword evidence="7 9" id="KW-1133">Transmembrane helix</keyword>
<evidence type="ECO:0000313" key="12">
    <source>
        <dbReference type="EMBL" id="GAA3896631.1"/>
    </source>
</evidence>
<feature type="transmembrane region" description="Helical" evidence="9">
    <location>
        <begin position="48"/>
        <end position="66"/>
    </location>
</feature>
<feature type="transmembrane region" description="Helical" evidence="9">
    <location>
        <begin position="170"/>
        <end position="195"/>
    </location>
</feature>
<comment type="similarity">
    <text evidence="1 9 11">Belongs to the peptidase A8 family.</text>
</comment>
<evidence type="ECO:0000256" key="11">
    <source>
        <dbReference type="RuleBase" id="RU004181"/>
    </source>
</evidence>
<evidence type="ECO:0000256" key="1">
    <source>
        <dbReference type="ARBA" id="ARBA00006139"/>
    </source>
</evidence>
<keyword evidence="13" id="KW-1185">Reference proteome</keyword>
<dbReference type="EC" id="3.4.23.36" evidence="9"/>
<dbReference type="PANTHER" id="PTHR33695">
    <property type="entry name" value="LIPOPROTEIN SIGNAL PEPTIDASE"/>
    <property type="match status" value="1"/>
</dbReference>
<dbReference type="Proteomes" id="UP001500827">
    <property type="component" value="Unassembled WGS sequence"/>
</dbReference>
<evidence type="ECO:0000256" key="6">
    <source>
        <dbReference type="ARBA" id="ARBA00022801"/>
    </source>
</evidence>
<keyword evidence="6 9" id="KW-0378">Hydrolase</keyword>
<evidence type="ECO:0000256" key="5">
    <source>
        <dbReference type="ARBA" id="ARBA00022750"/>
    </source>
</evidence>
<comment type="pathway">
    <text evidence="9">Protein modification; lipoprotein biosynthesis (signal peptide cleavage).</text>
</comment>
<evidence type="ECO:0000256" key="3">
    <source>
        <dbReference type="ARBA" id="ARBA00022670"/>
    </source>
</evidence>
<dbReference type="PRINTS" id="PR00781">
    <property type="entry name" value="LIPOSIGPTASE"/>
</dbReference>
<reference evidence="13" key="1">
    <citation type="journal article" date="2019" name="Int. J. Syst. Evol. Microbiol.">
        <title>The Global Catalogue of Microorganisms (GCM) 10K type strain sequencing project: providing services to taxonomists for standard genome sequencing and annotation.</title>
        <authorList>
            <consortium name="The Broad Institute Genomics Platform"/>
            <consortium name="The Broad Institute Genome Sequencing Center for Infectious Disease"/>
            <person name="Wu L."/>
            <person name="Ma J."/>
        </authorList>
    </citation>
    <scope>NUCLEOTIDE SEQUENCE [LARGE SCALE GENOMIC DNA]</scope>
    <source>
        <strain evidence="13">JCM 17543</strain>
    </source>
</reference>
<dbReference type="HAMAP" id="MF_00161">
    <property type="entry name" value="LspA"/>
    <property type="match status" value="1"/>
</dbReference>
<evidence type="ECO:0000256" key="8">
    <source>
        <dbReference type="ARBA" id="ARBA00023136"/>
    </source>
</evidence>
<keyword evidence="8 9" id="KW-0472">Membrane</keyword>
<evidence type="ECO:0000256" key="2">
    <source>
        <dbReference type="ARBA" id="ARBA00022475"/>
    </source>
</evidence>
<gene>
    <name evidence="9" type="primary">lspA</name>
    <name evidence="12" type="ORF">GCM10022276_14500</name>
</gene>
<protein>
    <recommendedName>
        <fullName evidence="9">Lipoprotein signal peptidase</fullName>
        <ecNumber evidence="9">3.4.23.36</ecNumber>
    </recommendedName>
    <alternativeName>
        <fullName evidence="9">Prolipoprotein signal peptidase</fullName>
    </alternativeName>
    <alternativeName>
        <fullName evidence="9">Signal peptidase II</fullName>
        <shortName evidence="9">SPase II</shortName>
    </alternativeName>
</protein>
<dbReference type="Pfam" id="PF01252">
    <property type="entry name" value="Peptidase_A8"/>
    <property type="match status" value="1"/>
</dbReference>
<comment type="function">
    <text evidence="9 10">This protein specifically catalyzes the removal of signal peptides from prolipoproteins.</text>
</comment>
<comment type="catalytic activity">
    <reaction evidence="9 10">
        <text>Release of signal peptides from bacterial membrane prolipoproteins. Hydrolyzes -Xaa-Yaa-Zaa-|-(S,diacylglyceryl)Cys-, in which Xaa is hydrophobic (preferably Leu), and Yaa (Ala or Ser) and Zaa (Gly or Ala) have small, neutral side chains.</text>
        <dbReference type="EC" id="3.4.23.36"/>
    </reaction>
</comment>
<proteinExistence type="inferred from homology"/>
<dbReference type="PANTHER" id="PTHR33695:SF1">
    <property type="entry name" value="LIPOPROTEIN SIGNAL PEPTIDASE"/>
    <property type="match status" value="1"/>
</dbReference>
<accession>A0ABP7L850</accession>
<comment type="subcellular location">
    <subcellularLocation>
        <location evidence="9">Cell membrane</location>
        <topology evidence="9">Multi-pass membrane protein</topology>
    </subcellularLocation>
</comment>
<dbReference type="InterPro" id="IPR001872">
    <property type="entry name" value="Peptidase_A8"/>
</dbReference>
<evidence type="ECO:0000256" key="9">
    <source>
        <dbReference type="HAMAP-Rule" id="MF_00161"/>
    </source>
</evidence>
<name>A0ABP7L850_9SPHN</name>
<dbReference type="EMBL" id="BAABBM010000001">
    <property type="protein sequence ID" value="GAA3896631.1"/>
    <property type="molecule type" value="Genomic_DNA"/>
</dbReference>
<organism evidence="12 13">
    <name type="scientific">Sphingomonas limnosediminicola</name>
    <dbReference type="NCBI Taxonomy" id="940133"/>
    <lineage>
        <taxon>Bacteria</taxon>
        <taxon>Pseudomonadati</taxon>
        <taxon>Pseudomonadota</taxon>
        <taxon>Alphaproteobacteria</taxon>
        <taxon>Sphingomonadales</taxon>
        <taxon>Sphingomonadaceae</taxon>
        <taxon>Sphingomonas</taxon>
    </lineage>
</organism>
<comment type="caution">
    <text evidence="12">The sequence shown here is derived from an EMBL/GenBank/DDBJ whole genome shotgun (WGS) entry which is preliminary data.</text>
</comment>